<dbReference type="AlphaFoldDB" id="A0A1G2LQR6"/>
<comment type="caution">
    <text evidence="1">The sequence shown here is derived from an EMBL/GenBank/DDBJ whole genome shotgun (WGS) entry which is preliminary data.</text>
</comment>
<organism evidence="1 2">
    <name type="scientific">Candidatus Sungbacteria bacterium RIFCSPLOWO2_12_FULL_41_11</name>
    <dbReference type="NCBI Taxonomy" id="1802286"/>
    <lineage>
        <taxon>Bacteria</taxon>
        <taxon>Candidatus Sungiibacteriota</taxon>
    </lineage>
</organism>
<dbReference type="EMBL" id="MHQY01000015">
    <property type="protein sequence ID" value="OHA13913.1"/>
    <property type="molecule type" value="Genomic_DNA"/>
</dbReference>
<evidence type="ECO:0000313" key="2">
    <source>
        <dbReference type="Proteomes" id="UP000177171"/>
    </source>
</evidence>
<name>A0A1G2LQR6_9BACT</name>
<gene>
    <name evidence="1" type="ORF">A3G49_01580</name>
</gene>
<dbReference type="Proteomes" id="UP000177171">
    <property type="component" value="Unassembled WGS sequence"/>
</dbReference>
<accession>A0A1G2LQR6</accession>
<reference evidence="1 2" key="1">
    <citation type="journal article" date="2016" name="Nat. Commun.">
        <title>Thousands of microbial genomes shed light on interconnected biogeochemical processes in an aquifer system.</title>
        <authorList>
            <person name="Anantharaman K."/>
            <person name="Brown C.T."/>
            <person name="Hug L.A."/>
            <person name="Sharon I."/>
            <person name="Castelle C.J."/>
            <person name="Probst A.J."/>
            <person name="Thomas B.C."/>
            <person name="Singh A."/>
            <person name="Wilkins M.J."/>
            <person name="Karaoz U."/>
            <person name="Brodie E.L."/>
            <person name="Williams K.H."/>
            <person name="Hubbard S.S."/>
            <person name="Banfield J.F."/>
        </authorList>
    </citation>
    <scope>NUCLEOTIDE SEQUENCE [LARGE SCALE GENOMIC DNA]</scope>
</reference>
<sequence length="142" mass="16459">MNGRAWLKFLCFLRINGRIRVKMIINAKKSKITLNKLAGMTAREFSTVRKDMNKGFVELRGDMRELRGDMQNGFSMMRKDITGEVLDIVREGNINIVASNEKVASKLDEFLKDRGAHDALHKRITDELHYHDQRVKKLEVKV</sequence>
<evidence type="ECO:0000313" key="1">
    <source>
        <dbReference type="EMBL" id="OHA13913.1"/>
    </source>
</evidence>
<protein>
    <submittedName>
        <fullName evidence="1">Uncharacterized protein</fullName>
    </submittedName>
</protein>
<proteinExistence type="predicted"/>